<gene>
    <name evidence="2" type="ORF">H4O21_09085</name>
</gene>
<keyword evidence="2" id="KW-0560">Oxidoreductase</keyword>
<evidence type="ECO:0000313" key="3">
    <source>
        <dbReference type="Proteomes" id="UP000565262"/>
    </source>
</evidence>
<dbReference type="PROSITE" id="PS51725">
    <property type="entry name" value="ABM"/>
    <property type="match status" value="1"/>
</dbReference>
<organism evidence="2 3">
    <name type="scientific">Oceanospirillum sediminis</name>
    <dbReference type="NCBI Taxonomy" id="2760088"/>
    <lineage>
        <taxon>Bacteria</taxon>
        <taxon>Pseudomonadati</taxon>
        <taxon>Pseudomonadota</taxon>
        <taxon>Gammaproteobacteria</taxon>
        <taxon>Oceanospirillales</taxon>
        <taxon>Oceanospirillaceae</taxon>
        <taxon>Oceanospirillum</taxon>
    </lineage>
</organism>
<accession>A0A839IQF4</accession>
<dbReference type="EMBL" id="JACJFM010000009">
    <property type="protein sequence ID" value="MBB1486762.1"/>
    <property type="molecule type" value="Genomic_DNA"/>
</dbReference>
<protein>
    <submittedName>
        <fullName evidence="2">Antibiotic biosynthesis monooxygenase</fullName>
    </submittedName>
</protein>
<evidence type="ECO:0000259" key="1">
    <source>
        <dbReference type="PROSITE" id="PS51725"/>
    </source>
</evidence>
<keyword evidence="2" id="KW-0503">Monooxygenase</keyword>
<evidence type="ECO:0000313" key="2">
    <source>
        <dbReference type="EMBL" id="MBB1486762.1"/>
    </source>
</evidence>
<comment type="caution">
    <text evidence="2">The sequence shown here is derived from an EMBL/GenBank/DDBJ whole genome shotgun (WGS) entry which is preliminary data.</text>
</comment>
<dbReference type="RefSeq" id="WP_182808545.1">
    <property type="nucleotide sequence ID" value="NZ_JACJFM010000009.1"/>
</dbReference>
<dbReference type="Gene3D" id="3.30.70.100">
    <property type="match status" value="1"/>
</dbReference>
<reference evidence="2 3" key="1">
    <citation type="submission" date="2020-08" db="EMBL/GenBank/DDBJ databases">
        <title>Oceanospirillum sp. nov. isolated from marine sediment.</title>
        <authorList>
            <person name="Ji X."/>
        </authorList>
    </citation>
    <scope>NUCLEOTIDE SEQUENCE [LARGE SCALE GENOMIC DNA]</scope>
    <source>
        <strain evidence="2 3">D5</strain>
    </source>
</reference>
<dbReference type="SUPFAM" id="SSF54909">
    <property type="entry name" value="Dimeric alpha+beta barrel"/>
    <property type="match status" value="1"/>
</dbReference>
<proteinExistence type="predicted"/>
<dbReference type="Pfam" id="PF03992">
    <property type="entry name" value="ABM"/>
    <property type="match status" value="1"/>
</dbReference>
<dbReference type="InterPro" id="IPR011008">
    <property type="entry name" value="Dimeric_a/b-barrel"/>
</dbReference>
<dbReference type="Proteomes" id="UP000565262">
    <property type="component" value="Unassembled WGS sequence"/>
</dbReference>
<dbReference type="GO" id="GO:0004497">
    <property type="term" value="F:monooxygenase activity"/>
    <property type="evidence" value="ECO:0007669"/>
    <property type="project" value="UniProtKB-KW"/>
</dbReference>
<sequence length="94" mass="11074">MIKVMIERVIIPGLEEEYENFSRRILQQAMHTPGYISGESLKDAAHPNHRFIFTRWQNETAWLKWKKSAERQDISANMAAMLAYEEKVTVLEHL</sequence>
<name>A0A839IQF4_9GAMM</name>
<keyword evidence="3" id="KW-1185">Reference proteome</keyword>
<dbReference type="InterPro" id="IPR007138">
    <property type="entry name" value="ABM_dom"/>
</dbReference>
<feature type="domain" description="ABM" evidence="1">
    <location>
        <begin position="2"/>
        <end position="90"/>
    </location>
</feature>
<dbReference type="AlphaFoldDB" id="A0A839IQF4"/>